<dbReference type="InterPro" id="IPR002750">
    <property type="entry name" value="CobE/GbiG_C"/>
</dbReference>
<dbReference type="SUPFAM" id="SSF159672">
    <property type="entry name" value="CbiG N-terminal domain-like"/>
    <property type="match status" value="1"/>
</dbReference>
<dbReference type="Pfam" id="PF11760">
    <property type="entry name" value="CbiG_N"/>
    <property type="match status" value="1"/>
</dbReference>
<dbReference type="Gene3D" id="3.40.50.11220">
    <property type="match status" value="1"/>
</dbReference>
<gene>
    <name evidence="3" type="primary">cbiG</name>
    <name evidence="3" type="ORF">OU421_02360</name>
</gene>
<evidence type="ECO:0000313" key="3">
    <source>
        <dbReference type="EMBL" id="WAI01736.1"/>
    </source>
</evidence>
<dbReference type="KEGG" id="mou:OU421_02360"/>
<dbReference type="RefSeq" id="WP_268187002.1">
    <property type="nucleotide sequence ID" value="NZ_CP113361.1"/>
</dbReference>
<dbReference type="InterPro" id="IPR021744">
    <property type="entry name" value="CbiG_N"/>
</dbReference>
<dbReference type="EMBL" id="CP113361">
    <property type="protein sequence ID" value="WAI01736.1"/>
    <property type="molecule type" value="Genomic_DNA"/>
</dbReference>
<keyword evidence="3" id="KW-0378">Hydrolase</keyword>
<organism evidence="3 4">
    <name type="scientific">Methanogenium organophilum</name>
    <dbReference type="NCBI Taxonomy" id="2199"/>
    <lineage>
        <taxon>Archaea</taxon>
        <taxon>Methanobacteriati</taxon>
        <taxon>Methanobacteriota</taxon>
        <taxon>Stenosarchaea group</taxon>
        <taxon>Methanomicrobia</taxon>
        <taxon>Methanomicrobiales</taxon>
        <taxon>Methanomicrobiaceae</taxon>
        <taxon>Methanogenium</taxon>
    </lineage>
</organism>
<dbReference type="InterPro" id="IPR036518">
    <property type="entry name" value="CobE/GbiG_C_sf"/>
</dbReference>
<dbReference type="InterPro" id="IPR038029">
    <property type="entry name" value="GbiG_N_sf"/>
</dbReference>
<reference evidence="3" key="1">
    <citation type="submission" date="2022-11" db="EMBL/GenBank/DDBJ databases">
        <title>Complete genome sequence of Methanogenium organophilum DSM 3596.</title>
        <authorList>
            <person name="Chen S.-C."/>
            <person name="Lai S.-J."/>
            <person name="You Y.-T."/>
        </authorList>
    </citation>
    <scope>NUCLEOTIDE SEQUENCE</scope>
    <source>
        <strain evidence="3">DSM 3596</strain>
    </source>
</reference>
<dbReference type="NCBIfam" id="NF004465">
    <property type="entry name" value="PRK05788.1-3"/>
    <property type="match status" value="1"/>
</dbReference>
<evidence type="ECO:0000313" key="4">
    <source>
        <dbReference type="Proteomes" id="UP001163096"/>
    </source>
</evidence>
<dbReference type="SUPFAM" id="SSF159664">
    <property type="entry name" value="CobE/GbiG C-terminal domain-like"/>
    <property type="match status" value="1"/>
</dbReference>
<name>A0A9X9T8S6_METOG</name>
<dbReference type="AlphaFoldDB" id="A0A9X9T8S6"/>
<feature type="domain" description="Cobalamin synthesis G N-terminal" evidence="2">
    <location>
        <begin position="34"/>
        <end position="112"/>
    </location>
</feature>
<dbReference type="PANTHER" id="PTHR37477:SF1">
    <property type="entry name" value="COBALT-PRECORRIN-5A HYDROLASE"/>
    <property type="match status" value="1"/>
</dbReference>
<feature type="domain" description="CobE/GbiG C-terminal" evidence="1">
    <location>
        <begin position="175"/>
        <end position="289"/>
    </location>
</feature>
<evidence type="ECO:0000259" key="2">
    <source>
        <dbReference type="Pfam" id="PF11760"/>
    </source>
</evidence>
<dbReference type="EC" id="3.7.1.12" evidence="3"/>
<dbReference type="Pfam" id="PF01890">
    <property type="entry name" value="CbiG_C"/>
    <property type="match status" value="1"/>
</dbReference>
<proteinExistence type="predicted"/>
<dbReference type="Gene3D" id="3.30.420.180">
    <property type="entry name" value="CobE/GbiG C-terminal domain"/>
    <property type="match status" value="1"/>
</dbReference>
<dbReference type="GeneID" id="76833908"/>
<keyword evidence="4" id="KW-1185">Reference proteome</keyword>
<sequence length="291" mass="31017">MTDTVVITLNEPDARAQELADRMDADVVAYSKDAFRRAFEDYTTIIAVMSTGIAVRSAAPHLRDKWTDPCLVVVSPDFRYAIPVLGGHHGGNDTAKRLEEFGLHPVITTATETRGLPSVESTAQERGLEIINKDSTRAVNAAILNGDVAVHLIEPPAIAIAPPGVSVLLKNGEYIVGVGCRRGAGKEEILHALASAYADAGITKEDVLAYATAEIKKDESGLIQAIGELGGTLIFVDDAFIRAENPPSPSRARDKLGLPGVAEPAAMALSKRKEVIMKKQKYGGVTIAVIR</sequence>
<accession>A0A9X9T8S6</accession>
<dbReference type="InterPro" id="IPR052553">
    <property type="entry name" value="CbiG_hydrolase"/>
</dbReference>
<dbReference type="GO" id="GO:0043779">
    <property type="term" value="F:cobalt-precorrin-5A acetaldehyde-lyase activity"/>
    <property type="evidence" value="ECO:0007669"/>
    <property type="project" value="UniProtKB-EC"/>
</dbReference>
<dbReference type="Proteomes" id="UP001163096">
    <property type="component" value="Chromosome"/>
</dbReference>
<dbReference type="PANTHER" id="PTHR37477">
    <property type="entry name" value="COBALT-PRECORRIN-5A HYDROLASE"/>
    <property type="match status" value="1"/>
</dbReference>
<dbReference type="GO" id="GO:0009236">
    <property type="term" value="P:cobalamin biosynthetic process"/>
    <property type="evidence" value="ECO:0007669"/>
    <property type="project" value="InterPro"/>
</dbReference>
<protein>
    <submittedName>
        <fullName evidence="3">Cobalt-precorrin 5A hydrolase</fullName>
        <ecNumber evidence="3">3.7.1.12</ecNumber>
    </submittedName>
</protein>
<evidence type="ECO:0000259" key="1">
    <source>
        <dbReference type="Pfam" id="PF01890"/>
    </source>
</evidence>